<keyword evidence="4" id="KW-0175">Coiled coil</keyword>
<dbReference type="InterPro" id="IPR004089">
    <property type="entry name" value="MCPsignal_dom"/>
</dbReference>
<feature type="coiled-coil region" evidence="4">
    <location>
        <begin position="161"/>
        <end position="202"/>
    </location>
</feature>
<feature type="domain" description="HAMP" evidence="8">
    <location>
        <begin position="200"/>
        <end position="243"/>
    </location>
</feature>
<evidence type="ECO:0000313" key="10">
    <source>
        <dbReference type="Proteomes" id="UP000185608"/>
    </source>
</evidence>
<dbReference type="PROSITE" id="PS50111">
    <property type="entry name" value="CHEMOTAXIS_TRANSDUC_2"/>
    <property type="match status" value="1"/>
</dbReference>
<dbReference type="KEGG" id="halh:HTSR_0572"/>
<dbReference type="CDD" id="cd06225">
    <property type="entry name" value="HAMP"/>
    <property type="match status" value="2"/>
</dbReference>
<name>A0A1D8S339_9EURY</name>
<comment type="similarity">
    <text evidence="2">Belongs to the methyl-accepting chemotaxis (MCP) protein family.</text>
</comment>
<evidence type="ECO:0000313" key="9">
    <source>
        <dbReference type="EMBL" id="AOW79767.1"/>
    </source>
</evidence>
<evidence type="ECO:0000256" key="6">
    <source>
        <dbReference type="SAM" id="Phobius"/>
    </source>
</evidence>
<evidence type="ECO:0000256" key="2">
    <source>
        <dbReference type="ARBA" id="ARBA00029447"/>
    </source>
</evidence>
<gene>
    <name evidence="9" type="ORF">HTSR_0572</name>
</gene>
<dbReference type="SMART" id="SM00304">
    <property type="entry name" value="HAMP"/>
    <property type="match status" value="2"/>
</dbReference>
<dbReference type="GO" id="GO:0007165">
    <property type="term" value="P:signal transduction"/>
    <property type="evidence" value="ECO:0007669"/>
    <property type="project" value="UniProtKB-KW"/>
</dbReference>
<evidence type="ECO:0000256" key="1">
    <source>
        <dbReference type="ARBA" id="ARBA00023224"/>
    </source>
</evidence>
<dbReference type="GO" id="GO:0006935">
    <property type="term" value="P:chemotaxis"/>
    <property type="evidence" value="ECO:0007669"/>
    <property type="project" value="InterPro"/>
</dbReference>
<feature type="domain" description="HAMP" evidence="8">
    <location>
        <begin position="84"/>
        <end position="137"/>
    </location>
</feature>
<feature type="transmembrane region" description="Helical" evidence="6">
    <location>
        <begin position="25"/>
        <end position="49"/>
    </location>
</feature>
<dbReference type="EMBL" id="CP016070">
    <property type="protein sequence ID" value="AOW79767.1"/>
    <property type="molecule type" value="Genomic_DNA"/>
</dbReference>
<feature type="coiled-coil region" evidence="4">
    <location>
        <begin position="249"/>
        <end position="353"/>
    </location>
</feature>
<dbReference type="Proteomes" id="UP000185608">
    <property type="component" value="Chromosome"/>
</dbReference>
<organism evidence="9 10">
    <name type="scientific">Halodesulfurarchaeum formicicum</name>
    <dbReference type="NCBI Taxonomy" id="1873524"/>
    <lineage>
        <taxon>Archaea</taxon>
        <taxon>Methanobacteriati</taxon>
        <taxon>Methanobacteriota</taxon>
        <taxon>Stenosarchaea group</taxon>
        <taxon>Halobacteria</taxon>
        <taxon>Halobacteriales</taxon>
        <taxon>Halobacteriaceae</taxon>
        <taxon>Halodesulfurarchaeum</taxon>
    </lineage>
</organism>
<dbReference type="PATRIC" id="fig|1855411.3.peg.569"/>
<sequence length="594" mass="63295">MGHYERFLWGVMDALGVTATVERKMLMATLLQFGAIVTIFVLGVALIGVQEFQTVFTTGEIAVFAAVFVLAVGALLNTWLILKRDFVTPIEEVKTAASAISEGELDEGVPTTDQRDEIGELVRCFDRMHGYLGTVSAQAEALSREEFDAEVLEADVPGSFGESLEQMEDNLRTRIEDLEAKREAIERRNEELTETATAYQQTMGYVADGDLTRRLDADTDHEALAGIADSFNRMVEEWEEMLGELRQFADQVADESQALETNAAEVRNASEDISESVQEISAGVDQESRRLDEASNESENLSATIQEITASSDNVATLTEQTAEVGETGQEAAQDAEAEMAALRERSESVTDAVRTLNGTLEEIGEITDVILDIADQTNILALNAGIEAARADAGGDGFAVVAEEVKSLAQDTKESAEEIEGLIGEVQAQSEETVAEIDEMADRVESGTETVETATAAFGEMAENVSEINTSIKEVNDATAEQAESMQDVVAMIQEIAAISDQTATESQSVAAAAEEQAATLSSVADNATDLADNAEGLESRLSQFEVRGTRSSAGGSNAGFEGDTGPSASGKTGAGADSMEWQSVATDGSGDD</sequence>
<dbReference type="PRINTS" id="PR00260">
    <property type="entry name" value="CHEMTRNSDUCR"/>
</dbReference>
<dbReference type="GO" id="GO:0016020">
    <property type="term" value="C:membrane"/>
    <property type="evidence" value="ECO:0007669"/>
    <property type="project" value="InterPro"/>
</dbReference>
<keyword evidence="6" id="KW-1133">Transmembrane helix</keyword>
<dbReference type="CDD" id="cd11386">
    <property type="entry name" value="MCP_signal"/>
    <property type="match status" value="1"/>
</dbReference>
<feature type="domain" description="Methyl-accepting transducer" evidence="7">
    <location>
        <begin position="262"/>
        <end position="498"/>
    </location>
</feature>
<reference evidence="9 10" key="1">
    <citation type="submission" date="2016-06" db="EMBL/GenBank/DDBJ databases">
        <title>Discovery of anaerobic lithoheterotrophic haloarchaeon capable of sulfur respiration by hydrogen and formate.</title>
        <authorList>
            <person name="Sorokin D.Y."/>
            <person name="Kublanov I.V."/>
            <person name="Roman P."/>
            <person name="Sinninghe Damste J.S."/>
            <person name="Golyshin P.N."/>
            <person name="Rojo D."/>
            <person name="Ciordia S."/>
            <person name="Mena Md.C."/>
            <person name="Ferrer M."/>
            <person name="Smedile F."/>
            <person name="Messina E."/>
            <person name="La Cono V."/>
            <person name="Yakimov M.M."/>
        </authorList>
    </citation>
    <scope>NUCLEOTIDE SEQUENCE [LARGE SCALE GENOMIC DNA]</scope>
    <source>
        <strain evidence="9 10">HTSR1</strain>
    </source>
</reference>
<evidence type="ECO:0000256" key="4">
    <source>
        <dbReference type="SAM" id="Coils"/>
    </source>
</evidence>
<dbReference type="SUPFAM" id="SSF58104">
    <property type="entry name" value="Methyl-accepting chemotaxis protein (MCP) signaling domain"/>
    <property type="match status" value="1"/>
</dbReference>
<dbReference type="Gene3D" id="1.10.287.950">
    <property type="entry name" value="Methyl-accepting chemotaxis protein"/>
    <property type="match status" value="1"/>
</dbReference>
<dbReference type="PROSITE" id="PS50885">
    <property type="entry name" value="HAMP"/>
    <property type="match status" value="2"/>
</dbReference>
<keyword evidence="1 3" id="KW-0807">Transducer</keyword>
<evidence type="ECO:0000259" key="8">
    <source>
        <dbReference type="PROSITE" id="PS50885"/>
    </source>
</evidence>
<dbReference type="SMART" id="SM00283">
    <property type="entry name" value="MA"/>
    <property type="match status" value="1"/>
</dbReference>
<evidence type="ECO:0000256" key="3">
    <source>
        <dbReference type="PROSITE-ProRule" id="PRU00284"/>
    </source>
</evidence>
<feature type="transmembrane region" description="Helical" evidence="6">
    <location>
        <begin position="61"/>
        <end position="82"/>
    </location>
</feature>
<dbReference type="InterPro" id="IPR004090">
    <property type="entry name" value="Chemotax_Me-accpt_rcpt"/>
</dbReference>
<dbReference type="STRING" id="1873524.HSR6_0559"/>
<keyword evidence="6" id="KW-0472">Membrane</keyword>
<accession>A0A1D8S339</accession>
<feature type="region of interest" description="Disordered" evidence="5">
    <location>
        <begin position="543"/>
        <end position="594"/>
    </location>
</feature>
<dbReference type="Pfam" id="PF00672">
    <property type="entry name" value="HAMP"/>
    <property type="match status" value="1"/>
</dbReference>
<protein>
    <submittedName>
        <fullName evidence="9">MCP domain-containing signal transducer</fullName>
    </submittedName>
</protein>
<proteinExistence type="inferred from homology"/>
<dbReference type="PANTHER" id="PTHR32089">
    <property type="entry name" value="METHYL-ACCEPTING CHEMOTAXIS PROTEIN MCPB"/>
    <property type="match status" value="1"/>
</dbReference>
<dbReference type="Pfam" id="PF00015">
    <property type="entry name" value="MCPsignal"/>
    <property type="match status" value="1"/>
</dbReference>
<dbReference type="SUPFAM" id="SSF158472">
    <property type="entry name" value="HAMP domain-like"/>
    <property type="match status" value="1"/>
</dbReference>
<evidence type="ECO:0000259" key="7">
    <source>
        <dbReference type="PROSITE" id="PS50111"/>
    </source>
</evidence>
<dbReference type="GO" id="GO:0004888">
    <property type="term" value="F:transmembrane signaling receptor activity"/>
    <property type="evidence" value="ECO:0007669"/>
    <property type="project" value="InterPro"/>
</dbReference>
<dbReference type="Gene3D" id="6.10.340.10">
    <property type="match status" value="1"/>
</dbReference>
<dbReference type="PANTHER" id="PTHR32089:SF112">
    <property type="entry name" value="LYSOZYME-LIKE PROTEIN-RELATED"/>
    <property type="match status" value="1"/>
</dbReference>
<dbReference type="AlphaFoldDB" id="A0A1D8S339"/>
<dbReference type="InterPro" id="IPR003660">
    <property type="entry name" value="HAMP_dom"/>
</dbReference>
<keyword evidence="6" id="KW-0812">Transmembrane</keyword>
<evidence type="ECO:0000256" key="5">
    <source>
        <dbReference type="SAM" id="MobiDB-lite"/>
    </source>
</evidence>